<comment type="caution">
    <text evidence="3">The sequence shown here is derived from an EMBL/GenBank/DDBJ whole genome shotgun (WGS) entry which is preliminary data.</text>
</comment>
<evidence type="ECO:0000256" key="1">
    <source>
        <dbReference type="SAM" id="Coils"/>
    </source>
</evidence>
<feature type="coiled-coil region" evidence="1">
    <location>
        <begin position="47"/>
        <end position="95"/>
    </location>
</feature>
<keyword evidence="1" id="KW-0175">Coiled coil</keyword>
<organism evidence="3 4">
    <name type="scientific">Cronartium quercuum f. sp. fusiforme G11</name>
    <dbReference type="NCBI Taxonomy" id="708437"/>
    <lineage>
        <taxon>Eukaryota</taxon>
        <taxon>Fungi</taxon>
        <taxon>Dikarya</taxon>
        <taxon>Basidiomycota</taxon>
        <taxon>Pucciniomycotina</taxon>
        <taxon>Pucciniomycetes</taxon>
        <taxon>Pucciniales</taxon>
        <taxon>Coleosporiaceae</taxon>
        <taxon>Cronartium</taxon>
    </lineage>
</organism>
<keyword evidence="4" id="KW-1185">Reference proteome</keyword>
<proteinExistence type="predicted"/>
<reference evidence="3" key="1">
    <citation type="submission" date="2013-11" db="EMBL/GenBank/DDBJ databases">
        <title>Genome sequence of the fusiform rust pathogen reveals effectors for host alternation and coevolution with pine.</title>
        <authorList>
            <consortium name="DOE Joint Genome Institute"/>
            <person name="Smith K."/>
            <person name="Pendleton A."/>
            <person name="Kubisiak T."/>
            <person name="Anderson C."/>
            <person name="Salamov A."/>
            <person name="Aerts A."/>
            <person name="Riley R."/>
            <person name="Clum A."/>
            <person name="Lindquist E."/>
            <person name="Ence D."/>
            <person name="Campbell M."/>
            <person name="Kronenberg Z."/>
            <person name="Feau N."/>
            <person name="Dhillon B."/>
            <person name="Hamelin R."/>
            <person name="Burleigh J."/>
            <person name="Smith J."/>
            <person name="Yandell M."/>
            <person name="Nelson C."/>
            <person name="Grigoriev I."/>
            <person name="Davis J."/>
        </authorList>
    </citation>
    <scope>NUCLEOTIDE SEQUENCE</scope>
    <source>
        <strain evidence="3">G11</strain>
    </source>
</reference>
<protein>
    <submittedName>
        <fullName evidence="3">Uncharacterized protein</fullName>
    </submittedName>
</protein>
<feature type="compositionally biased region" description="Polar residues" evidence="2">
    <location>
        <begin position="242"/>
        <end position="260"/>
    </location>
</feature>
<gene>
    <name evidence="3" type="ORF">CROQUDRAFT_517953</name>
</gene>
<evidence type="ECO:0000256" key="2">
    <source>
        <dbReference type="SAM" id="MobiDB-lite"/>
    </source>
</evidence>
<dbReference type="Proteomes" id="UP000886653">
    <property type="component" value="Unassembled WGS sequence"/>
</dbReference>
<dbReference type="AlphaFoldDB" id="A0A9P6TBQ0"/>
<dbReference type="Pfam" id="PF06818">
    <property type="entry name" value="Fez1"/>
    <property type="match status" value="1"/>
</dbReference>
<evidence type="ECO:0000313" key="3">
    <source>
        <dbReference type="EMBL" id="KAG0146497.1"/>
    </source>
</evidence>
<feature type="region of interest" description="Disordered" evidence="2">
    <location>
        <begin position="242"/>
        <end position="279"/>
    </location>
</feature>
<feature type="region of interest" description="Disordered" evidence="2">
    <location>
        <begin position="402"/>
        <end position="473"/>
    </location>
</feature>
<dbReference type="EMBL" id="MU167260">
    <property type="protein sequence ID" value="KAG0146497.1"/>
    <property type="molecule type" value="Genomic_DNA"/>
</dbReference>
<feature type="compositionally biased region" description="Polar residues" evidence="2">
    <location>
        <begin position="403"/>
        <end position="416"/>
    </location>
</feature>
<feature type="compositionally biased region" description="Polar residues" evidence="2">
    <location>
        <begin position="459"/>
        <end position="473"/>
    </location>
</feature>
<name>A0A9P6TBQ0_9BASI</name>
<accession>A0A9P6TBQ0</accession>
<sequence length="501" mass="55348">MDSVLQALGFQDLEHAKDWICQNGQGQVIAVAPQLSSASSATPTERISGLQQQLKLLQLELEKKTKSIAHLRGFLADANVRIEQLEDQQREASLGFRRFGYDEQKTHGTSLMAELEYTRTDAETAKVELDLLKSEVLVLRAQLAEKEAPCPAISPGRLPDIQLHHANTDSEVPNYRPEECPTGALRSTATSYEALEVVNAHLRSEYHILSSTLAQERATFENERMKWRKFKRRFAARLLAQSTSNSAQQLTEGAESSRSALRNRAKSRPSQLGLNSLKFCPDSPHQDACVGEDLSSAKRKMASPLISQDLNRRHDHAQPSTARPAQCLSPPSKVLCDQARLAVPNQETASPLITHKKVDKLVSTSAAPHTIQLGMSFATRPRLSQQLQLTRLAENETVRLISVTLQSPSPGGPSSTLDEEENMPSPQPYQPPSTLEALLGIPERSFNEPPNRDHDYRRQPTSVSSPDSQRRNAQIESLAPVFVIDQHLLLSSVTTSSGMAS</sequence>
<evidence type="ECO:0000313" key="4">
    <source>
        <dbReference type="Proteomes" id="UP000886653"/>
    </source>
</evidence>